<feature type="transmembrane region" description="Helical" evidence="10">
    <location>
        <begin position="12"/>
        <end position="35"/>
    </location>
</feature>
<dbReference type="GO" id="GO:0016020">
    <property type="term" value="C:membrane"/>
    <property type="evidence" value="ECO:0007669"/>
    <property type="project" value="UniProtKB-SubCell"/>
</dbReference>
<keyword evidence="4" id="KW-0874">Quinone</keyword>
<evidence type="ECO:0000256" key="9">
    <source>
        <dbReference type="ARBA" id="ARBA00023284"/>
    </source>
</evidence>
<evidence type="ECO:0000256" key="10">
    <source>
        <dbReference type="SAM" id="Phobius"/>
    </source>
</evidence>
<feature type="transmembrane region" description="Helical" evidence="10">
    <location>
        <begin position="66"/>
        <end position="85"/>
    </location>
</feature>
<evidence type="ECO:0000313" key="14">
    <source>
        <dbReference type="EMBL" id="CAB5006908.1"/>
    </source>
</evidence>
<dbReference type="SMART" id="SM00756">
    <property type="entry name" value="VKc"/>
    <property type="match status" value="1"/>
</dbReference>
<dbReference type="PANTHER" id="PTHR34573">
    <property type="entry name" value="VKC DOMAIN-CONTAINING PROTEIN"/>
    <property type="match status" value="1"/>
</dbReference>
<dbReference type="Pfam" id="PF07884">
    <property type="entry name" value="VKOR"/>
    <property type="match status" value="1"/>
</dbReference>
<keyword evidence="6" id="KW-0560">Oxidoreductase</keyword>
<keyword evidence="7 10" id="KW-0472">Membrane</keyword>
<dbReference type="EMBL" id="CAFBLT010000001">
    <property type="protein sequence ID" value="CAB4874138.1"/>
    <property type="molecule type" value="Genomic_DNA"/>
</dbReference>
<dbReference type="InterPro" id="IPR038354">
    <property type="entry name" value="VKOR_sf"/>
</dbReference>
<accession>A0A6J7DX29</accession>
<evidence type="ECO:0000256" key="4">
    <source>
        <dbReference type="ARBA" id="ARBA00022719"/>
    </source>
</evidence>
<sequence>MDSAVTQTRRPAHWVIISTGILVLAGFGISLYLTIAHFAGTQSLACSDNGIVNCAKVTTSPQSVVFGIPVAILGLGYFVVALFFYSPWAWLSAKRTIHLIRVGLAGAGMLFVLWLITAELLIIKSICLWCTGVHIITFVLFVITLTTAPALLEKEPAS</sequence>
<evidence type="ECO:0000256" key="7">
    <source>
        <dbReference type="ARBA" id="ARBA00023136"/>
    </source>
</evidence>
<keyword evidence="3 10" id="KW-0812">Transmembrane</keyword>
<dbReference type="GO" id="GO:0048038">
    <property type="term" value="F:quinone binding"/>
    <property type="evidence" value="ECO:0007669"/>
    <property type="project" value="UniProtKB-KW"/>
</dbReference>
<protein>
    <submittedName>
        <fullName evidence="13">Unannotated protein</fullName>
    </submittedName>
</protein>
<dbReference type="EMBL" id="CAFABE010000038">
    <property type="protein sequence ID" value="CAB4828475.1"/>
    <property type="molecule type" value="Genomic_DNA"/>
</dbReference>
<dbReference type="PANTHER" id="PTHR34573:SF1">
    <property type="entry name" value="VITAMIN K EPOXIDE REDUCTASE DOMAIN-CONTAINING PROTEIN"/>
    <property type="match status" value="1"/>
</dbReference>
<name>A0A6J7DX29_9ZZZZ</name>
<dbReference type="InterPro" id="IPR012932">
    <property type="entry name" value="VKOR"/>
</dbReference>
<evidence type="ECO:0000256" key="5">
    <source>
        <dbReference type="ARBA" id="ARBA00022989"/>
    </source>
</evidence>
<feature type="transmembrane region" description="Helical" evidence="10">
    <location>
        <begin position="97"/>
        <end position="116"/>
    </location>
</feature>
<organism evidence="13">
    <name type="scientific">freshwater metagenome</name>
    <dbReference type="NCBI Taxonomy" id="449393"/>
    <lineage>
        <taxon>unclassified sequences</taxon>
        <taxon>metagenomes</taxon>
        <taxon>ecological metagenomes</taxon>
    </lineage>
</organism>
<evidence type="ECO:0000256" key="3">
    <source>
        <dbReference type="ARBA" id="ARBA00022692"/>
    </source>
</evidence>
<dbReference type="AlphaFoldDB" id="A0A6J7DX29"/>
<feature type="domain" description="Vitamin K epoxide reductase" evidence="11">
    <location>
        <begin position="9"/>
        <end position="148"/>
    </location>
</feature>
<evidence type="ECO:0000256" key="2">
    <source>
        <dbReference type="ARBA" id="ARBA00006214"/>
    </source>
</evidence>
<feature type="transmembrane region" description="Helical" evidence="10">
    <location>
        <begin position="122"/>
        <end position="152"/>
    </location>
</feature>
<dbReference type="EMBL" id="CAFBPM010000001">
    <property type="protein sequence ID" value="CAB5006908.1"/>
    <property type="molecule type" value="Genomic_DNA"/>
</dbReference>
<evidence type="ECO:0000313" key="12">
    <source>
        <dbReference type="EMBL" id="CAB4828475.1"/>
    </source>
</evidence>
<keyword evidence="8" id="KW-1015">Disulfide bond</keyword>
<dbReference type="Gene3D" id="1.20.1440.130">
    <property type="entry name" value="VKOR domain"/>
    <property type="match status" value="1"/>
</dbReference>
<proteinExistence type="inferred from homology"/>
<evidence type="ECO:0000256" key="1">
    <source>
        <dbReference type="ARBA" id="ARBA00004141"/>
    </source>
</evidence>
<evidence type="ECO:0000256" key="8">
    <source>
        <dbReference type="ARBA" id="ARBA00023157"/>
    </source>
</evidence>
<gene>
    <name evidence="12" type="ORF">UFOPK3164_00935</name>
    <name evidence="13" type="ORF">UFOPK3427_01011</name>
    <name evidence="14" type="ORF">UFOPK4112_00075</name>
</gene>
<keyword evidence="5 10" id="KW-1133">Transmembrane helix</keyword>
<evidence type="ECO:0000313" key="13">
    <source>
        <dbReference type="EMBL" id="CAB4874138.1"/>
    </source>
</evidence>
<evidence type="ECO:0000256" key="6">
    <source>
        <dbReference type="ARBA" id="ARBA00023002"/>
    </source>
</evidence>
<comment type="similarity">
    <text evidence="2">Belongs to the VKOR family.</text>
</comment>
<dbReference type="GO" id="GO:0016491">
    <property type="term" value="F:oxidoreductase activity"/>
    <property type="evidence" value="ECO:0007669"/>
    <property type="project" value="UniProtKB-KW"/>
</dbReference>
<comment type="subcellular location">
    <subcellularLocation>
        <location evidence="1">Membrane</location>
        <topology evidence="1">Multi-pass membrane protein</topology>
    </subcellularLocation>
</comment>
<dbReference type="CDD" id="cd12918">
    <property type="entry name" value="VKOR_arc"/>
    <property type="match status" value="1"/>
</dbReference>
<evidence type="ECO:0000259" key="11">
    <source>
        <dbReference type="SMART" id="SM00756"/>
    </source>
</evidence>
<keyword evidence="9" id="KW-0676">Redox-active center</keyword>
<reference evidence="13" key="1">
    <citation type="submission" date="2020-05" db="EMBL/GenBank/DDBJ databases">
        <authorList>
            <person name="Chiriac C."/>
            <person name="Salcher M."/>
            <person name="Ghai R."/>
            <person name="Kavagutti S V."/>
        </authorList>
    </citation>
    <scope>NUCLEOTIDE SEQUENCE</scope>
</reference>